<dbReference type="EMBL" id="QRZF01000003">
    <property type="protein sequence ID" value="RGV56244.1"/>
    <property type="molecule type" value="Genomic_DNA"/>
</dbReference>
<dbReference type="Pfam" id="PF09697">
    <property type="entry name" value="Porph_ging"/>
    <property type="match status" value="1"/>
</dbReference>
<gene>
    <name evidence="1" type="ORF">DWW10_06055</name>
</gene>
<evidence type="ECO:0000313" key="1">
    <source>
        <dbReference type="EMBL" id="RGV56244.1"/>
    </source>
</evidence>
<organism evidence="1 2">
    <name type="scientific">Bacteroides intestinalis</name>
    <dbReference type="NCBI Taxonomy" id="329854"/>
    <lineage>
        <taxon>Bacteria</taxon>
        <taxon>Pseudomonadati</taxon>
        <taxon>Bacteroidota</taxon>
        <taxon>Bacteroidia</taxon>
        <taxon>Bacteroidales</taxon>
        <taxon>Bacteroidaceae</taxon>
        <taxon>Bacteroides</taxon>
    </lineage>
</organism>
<reference evidence="1 2" key="1">
    <citation type="submission" date="2018-08" db="EMBL/GenBank/DDBJ databases">
        <title>A genome reference for cultivated species of the human gut microbiota.</title>
        <authorList>
            <person name="Zou Y."/>
            <person name="Xue W."/>
            <person name="Luo G."/>
        </authorList>
    </citation>
    <scope>NUCLEOTIDE SEQUENCE [LARGE SCALE GENOMIC DNA]</scope>
    <source>
        <strain evidence="1 2">AF14-32</strain>
    </source>
</reference>
<dbReference type="NCBIfam" id="TIGR01200">
    <property type="entry name" value="GLPGLI"/>
    <property type="match status" value="1"/>
</dbReference>
<proteinExistence type="predicted"/>
<accession>A0A412YFV1</accession>
<dbReference type="Proteomes" id="UP000283850">
    <property type="component" value="Unassembled WGS sequence"/>
</dbReference>
<sequence>MKVKYIIFFICSLTTHILYAQKVEVIEPAVLECEYYKRVVTDTLDRKNDYKAEPARLRIGQNSSMFYSPRELRWDSLGTDRKKRAMMFIEYSRKTGGKSPSGVFHEYVYKNFPENKVTVFNHFALMNWTYEEEWEKPQWALKDSTKVILEYSCQLAISHYRGRVWYAWFTFDIPISEGPWKLCGLPGLILEAYDKDKDYSFTATSLVSKGIQPVGIYDFYGHDWAKTTRKKYLETRYKELHTDPTERMSTMYGLKRSEEKKALKHRNYDFEETDYH</sequence>
<dbReference type="AlphaFoldDB" id="A0A412YFV1"/>
<dbReference type="RefSeq" id="WP_022391653.1">
    <property type="nucleotide sequence ID" value="NZ_QRZF01000003.1"/>
</dbReference>
<name>A0A412YFV1_9BACE</name>
<comment type="caution">
    <text evidence="1">The sequence shown here is derived from an EMBL/GenBank/DDBJ whole genome shotgun (WGS) entry which is preliminary data.</text>
</comment>
<dbReference type="InterPro" id="IPR005901">
    <property type="entry name" value="GLPGLI"/>
</dbReference>
<protein>
    <submittedName>
        <fullName evidence="1">GLPGLI family protein</fullName>
    </submittedName>
</protein>
<evidence type="ECO:0000313" key="2">
    <source>
        <dbReference type="Proteomes" id="UP000283850"/>
    </source>
</evidence>